<feature type="domain" description="Mab-21-like nucleotidyltransferase" evidence="1">
    <location>
        <begin position="161"/>
        <end position="267"/>
    </location>
</feature>
<dbReference type="EMBL" id="CAJOBA010002888">
    <property type="protein sequence ID" value="CAF3662888.1"/>
    <property type="molecule type" value="Genomic_DNA"/>
</dbReference>
<feature type="non-terminal residue" evidence="2">
    <location>
        <position position="1"/>
    </location>
</feature>
<reference evidence="2" key="1">
    <citation type="submission" date="2021-02" db="EMBL/GenBank/DDBJ databases">
        <authorList>
            <person name="Nowell W R."/>
        </authorList>
    </citation>
    <scope>NUCLEOTIDE SEQUENCE</scope>
</reference>
<evidence type="ECO:0000313" key="4">
    <source>
        <dbReference type="Proteomes" id="UP000677228"/>
    </source>
</evidence>
<evidence type="ECO:0000313" key="2">
    <source>
        <dbReference type="EMBL" id="CAF0878925.1"/>
    </source>
</evidence>
<sequence length="520" mass="60033">MVDNSILDYINYNKSHDNDDNKLSENDFFAILLDYCLLRFVDQDIHCWHWNTYHVREIFADALKWTNGFTAKLSGSRLTGLVEQYYTFTDEDVPLEVSGDMDIMFEPNNAFVSDLDTESPLQIGFADPSPFIGFYHIRYNERTTCPIEVDVFEQFNGKRHLSSEKVASLIHAEFSKYNQQGPVVAELHGPAVTPTMNSMGTSFSSQDYVLAWLMPQIPYHIRQQWLERPKQWPSVDVVEFVSRSPCHLVPKRQDTLTWRLSLSFPEALLTNSFDIKQKSCLMLLNSFVREIAPGKVHDSIKLKCLQNICEKSHKYFPSTSQWCTNIEELLFTWLNVTLTSSLMKQLPEYFESVVHEQNQLARQSWLGEKVLEPITRVFGVLSDLSQIANDETDDEDEDDNDQNDTVNIPFLKKNGDSTAVTNYTYLPIQREQLGLLLEMIIERICVPIVDLECDMHSIIDRFYSIGVKSNILATSFYQAALYKCGVTSMLKHQLFMVNRNDPISNNIDKNRVKDVEKRSD</sequence>
<comment type="caution">
    <text evidence="2">The sequence shown here is derived from an EMBL/GenBank/DDBJ whole genome shotgun (WGS) entry which is preliminary data.</text>
</comment>
<dbReference type="AlphaFoldDB" id="A0A8S2DF77"/>
<evidence type="ECO:0000259" key="1">
    <source>
        <dbReference type="Pfam" id="PF03281"/>
    </source>
</evidence>
<proteinExistence type="predicted"/>
<dbReference type="InterPro" id="IPR046903">
    <property type="entry name" value="Mab-21-like_nuc_Trfase"/>
</dbReference>
<gene>
    <name evidence="2" type="ORF">OVA965_LOCUS8517</name>
    <name evidence="3" type="ORF">TMI583_LOCUS8513</name>
</gene>
<accession>A0A8S2DF77</accession>
<evidence type="ECO:0000313" key="3">
    <source>
        <dbReference type="EMBL" id="CAF3662888.1"/>
    </source>
</evidence>
<name>A0A8S2DF77_9BILA</name>
<protein>
    <recommendedName>
        <fullName evidence="1">Mab-21-like nucleotidyltransferase domain-containing protein</fullName>
    </recommendedName>
</protein>
<dbReference type="Proteomes" id="UP000682733">
    <property type="component" value="Unassembled WGS sequence"/>
</dbReference>
<dbReference type="Pfam" id="PF03281">
    <property type="entry name" value="Mab-21"/>
    <property type="match status" value="1"/>
</dbReference>
<dbReference type="InterPro" id="IPR024810">
    <property type="entry name" value="MAB21L/cGLR"/>
</dbReference>
<dbReference type="EMBL" id="CAJNOK010002887">
    <property type="protein sequence ID" value="CAF0878925.1"/>
    <property type="molecule type" value="Genomic_DNA"/>
</dbReference>
<organism evidence="2 4">
    <name type="scientific">Didymodactylos carnosus</name>
    <dbReference type="NCBI Taxonomy" id="1234261"/>
    <lineage>
        <taxon>Eukaryota</taxon>
        <taxon>Metazoa</taxon>
        <taxon>Spiralia</taxon>
        <taxon>Gnathifera</taxon>
        <taxon>Rotifera</taxon>
        <taxon>Eurotatoria</taxon>
        <taxon>Bdelloidea</taxon>
        <taxon>Philodinida</taxon>
        <taxon>Philodinidae</taxon>
        <taxon>Didymodactylos</taxon>
    </lineage>
</organism>
<dbReference type="SMART" id="SM01265">
    <property type="entry name" value="Mab-21"/>
    <property type="match status" value="1"/>
</dbReference>
<feature type="non-terminal residue" evidence="2">
    <location>
        <position position="520"/>
    </location>
</feature>
<dbReference type="Proteomes" id="UP000677228">
    <property type="component" value="Unassembled WGS sequence"/>
</dbReference>